<evidence type="ECO:0000313" key="3">
    <source>
        <dbReference type="Proteomes" id="UP001054945"/>
    </source>
</evidence>
<dbReference type="Proteomes" id="UP001054945">
    <property type="component" value="Unassembled WGS sequence"/>
</dbReference>
<sequence>MFLSNPRCSLDVYLHFPCSGRLPRGSKGGDYNEGGASTPKSVTGRRLTILSERHMDEISKFSLHLPTTTYSPDSMGNTRYSGDKQGFENSSSNFPPLGKD</sequence>
<dbReference type="EMBL" id="BPLR01017022">
    <property type="protein sequence ID" value="GIY88111.1"/>
    <property type="molecule type" value="Genomic_DNA"/>
</dbReference>
<name>A0AAV4X247_CAEEX</name>
<reference evidence="2 3" key="1">
    <citation type="submission" date="2021-06" db="EMBL/GenBank/DDBJ databases">
        <title>Caerostris extrusa draft genome.</title>
        <authorList>
            <person name="Kono N."/>
            <person name="Arakawa K."/>
        </authorList>
    </citation>
    <scope>NUCLEOTIDE SEQUENCE [LARGE SCALE GENOMIC DNA]</scope>
</reference>
<evidence type="ECO:0000256" key="1">
    <source>
        <dbReference type="SAM" id="MobiDB-lite"/>
    </source>
</evidence>
<dbReference type="AlphaFoldDB" id="A0AAV4X247"/>
<accession>A0AAV4X247</accession>
<feature type="region of interest" description="Disordered" evidence="1">
    <location>
        <begin position="21"/>
        <end position="43"/>
    </location>
</feature>
<protein>
    <submittedName>
        <fullName evidence="2">Uncharacterized protein</fullName>
    </submittedName>
</protein>
<feature type="compositionally biased region" description="Polar residues" evidence="1">
    <location>
        <begin position="66"/>
        <end position="80"/>
    </location>
</feature>
<keyword evidence="3" id="KW-1185">Reference proteome</keyword>
<evidence type="ECO:0000313" key="2">
    <source>
        <dbReference type="EMBL" id="GIY88111.1"/>
    </source>
</evidence>
<proteinExistence type="predicted"/>
<organism evidence="2 3">
    <name type="scientific">Caerostris extrusa</name>
    <name type="common">Bark spider</name>
    <name type="synonym">Caerostris bankana</name>
    <dbReference type="NCBI Taxonomy" id="172846"/>
    <lineage>
        <taxon>Eukaryota</taxon>
        <taxon>Metazoa</taxon>
        <taxon>Ecdysozoa</taxon>
        <taxon>Arthropoda</taxon>
        <taxon>Chelicerata</taxon>
        <taxon>Arachnida</taxon>
        <taxon>Araneae</taxon>
        <taxon>Araneomorphae</taxon>
        <taxon>Entelegynae</taxon>
        <taxon>Araneoidea</taxon>
        <taxon>Araneidae</taxon>
        <taxon>Caerostris</taxon>
    </lineage>
</organism>
<feature type="region of interest" description="Disordered" evidence="1">
    <location>
        <begin position="66"/>
        <end position="100"/>
    </location>
</feature>
<comment type="caution">
    <text evidence="2">The sequence shown here is derived from an EMBL/GenBank/DDBJ whole genome shotgun (WGS) entry which is preliminary data.</text>
</comment>
<gene>
    <name evidence="2" type="ORF">CEXT_556391</name>
</gene>